<evidence type="ECO:0000313" key="1">
    <source>
        <dbReference type="EMBL" id="MFC4652338.1"/>
    </source>
</evidence>
<sequence>MSTQIDISLEFKEQQLDFRVPTEVTMGRLVELMHETLKNARLPEDWTLKLKDKDILVDETDLIKDLPIGNGDVFCIIPLQEKQEHNNESI</sequence>
<proteinExistence type="predicted"/>
<evidence type="ECO:0000313" key="2">
    <source>
        <dbReference type="Proteomes" id="UP001595987"/>
    </source>
</evidence>
<organism evidence="1 2">
    <name type="scientific">Lactococcus nasutitermitis</name>
    <dbReference type="NCBI Taxonomy" id="1652957"/>
    <lineage>
        <taxon>Bacteria</taxon>
        <taxon>Bacillati</taxon>
        <taxon>Bacillota</taxon>
        <taxon>Bacilli</taxon>
        <taxon>Lactobacillales</taxon>
        <taxon>Streptococcaceae</taxon>
        <taxon>Lactococcus</taxon>
    </lineage>
</organism>
<keyword evidence="2" id="KW-1185">Reference proteome</keyword>
<reference evidence="2" key="1">
    <citation type="journal article" date="2019" name="Int. J. Syst. Evol. Microbiol.">
        <title>The Global Catalogue of Microorganisms (GCM) 10K type strain sequencing project: providing services to taxonomists for standard genome sequencing and annotation.</title>
        <authorList>
            <consortium name="The Broad Institute Genomics Platform"/>
            <consortium name="The Broad Institute Genome Sequencing Center for Infectious Disease"/>
            <person name="Wu L."/>
            <person name="Ma J."/>
        </authorList>
    </citation>
    <scope>NUCLEOTIDE SEQUENCE [LARGE SCALE GENOMIC DNA]</scope>
    <source>
        <strain evidence="2">CCUG 63287</strain>
    </source>
</reference>
<dbReference type="Pfam" id="PF08817">
    <property type="entry name" value="YukD"/>
    <property type="match status" value="1"/>
</dbReference>
<protein>
    <submittedName>
        <fullName evidence="1">EsaB/YukD family protein</fullName>
    </submittedName>
</protein>
<dbReference type="InterPro" id="IPR024962">
    <property type="entry name" value="YukD-like"/>
</dbReference>
<accession>A0ABV9JCT3</accession>
<dbReference type="RefSeq" id="WP_213535009.1">
    <property type="nucleotide sequence ID" value="NZ_BOVQ01000004.1"/>
</dbReference>
<dbReference type="Proteomes" id="UP001595987">
    <property type="component" value="Unassembled WGS sequence"/>
</dbReference>
<gene>
    <name evidence="1" type="ORF">ACFO26_05390</name>
</gene>
<name>A0ABV9JCT3_9LACT</name>
<comment type="caution">
    <text evidence="1">The sequence shown here is derived from an EMBL/GenBank/DDBJ whole genome shotgun (WGS) entry which is preliminary data.</text>
</comment>
<dbReference type="EMBL" id="JBHSGD010000005">
    <property type="protein sequence ID" value="MFC4652338.1"/>
    <property type="molecule type" value="Genomic_DNA"/>
</dbReference>
<dbReference type="Gene3D" id="3.10.20.90">
    <property type="entry name" value="Phosphatidylinositol 3-kinase Catalytic Subunit, Chain A, domain 1"/>
    <property type="match status" value="1"/>
</dbReference>